<dbReference type="PANTHER" id="PTHR24221:SF654">
    <property type="entry name" value="ATP-BINDING CASSETTE SUB-FAMILY B MEMBER 6"/>
    <property type="match status" value="1"/>
</dbReference>
<dbReference type="Gene3D" id="1.20.1560.10">
    <property type="entry name" value="ABC transporter type 1, transmembrane domain"/>
    <property type="match status" value="1"/>
</dbReference>
<dbReference type="InterPro" id="IPR039421">
    <property type="entry name" value="Type_1_exporter"/>
</dbReference>
<dbReference type="InterPro" id="IPR027417">
    <property type="entry name" value="P-loop_NTPase"/>
</dbReference>
<dbReference type="InterPro" id="IPR036640">
    <property type="entry name" value="ABC1_TM_sf"/>
</dbReference>
<dbReference type="Proteomes" id="UP001500392">
    <property type="component" value="Unassembled WGS sequence"/>
</dbReference>
<feature type="transmembrane region" description="Helical" evidence="7">
    <location>
        <begin position="20"/>
        <end position="49"/>
    </location>
</feature>
<dbReference type="InterPro" id="IPR011527">
    <property type="entry name" value="ABC1_TM_dom"/>
</dbReference>
<evidence type="ECO:0000256" key="1">
    <source>
        <dbReference type="ARBA" id="ARBA00004651"/>
    </source>
</evidence>
<protein>
    <submittedName>
        <fullName evidence="10">ABC-type lipopolysaccharide transporter PglK</fullName>
    </submittedName>
</protein>
<dbReference type="Pfam" id="PF00005">
    <property type="entry name" value="ABC_tran"/>
    <property type="match status" value="1"/>
</dbReference>
<dbReference type="SMART" id="SM00382">
    <property type="entry name" value="AAA"/>
    <property type="match status" value="1"/>
</dbReference>
<organism evidence="10 11">
    <name type="scientific">Zhongshania borealis</name>
    <dbReference type="NCBI Taxonomy" id="889488"/>
    <lineage>
        <taxon>Bacteria</taxon>
        <taxon>Pseudomonadati</taxon>
        <taxon>Pseudomonadota</taxon>
        <taxon>Gammaproteobacteria</taxon>
        <taxon>Cellvibrionales</taxon>
        <taxon>Spongiibacteraceae</taxon>
        <taxon>Zhongshania</taxon>
    </lineage>
</organism>
<dbReference type="SUPFAM" id="SSF90123">
    <property type="entry name" value="ABC transporter transmembrane region"/>
    <property type="match status" value="1"/>
</dbReference>
<keyword evidence="2 7" id="KW-0812">Transmembrane</keyword>
<keyword evidence="11" id="KW-1185">Reference proteome</keyword>
<comment type="caution">
    <text evidence="10">The sequence shown here is derived from an EMBL/GenBank/DDBJ whole genome shotgun (WGS) entry which is preliminary data.</text>
</comment>
<keyword evidence="4" id="KW-0067">ATP-binding</keyword>
<dbReference type="PROSITE" id="PS50893">
    <property type="entry name" value="ABC_TRANSPORTER_2"/>
    <property type="match status" value="1"/>
</dbReference>
<feature type="domain" description="ABC transporter" evidence="8">
    <location>
        <begin position="357"/>
        <end position="571"/>
    </location>
</feature>
<evidence type="ECO:0000256" key="4">
    <source>
        <dbReference type="ARBA" id="ARBA00022840"/>
    </source>
</evidence>
<dbReference type="PANTHER" id="PTHR24221">
    <property type="entry name" value="ATP-BINDING CASSETTE SUB-FAMILY B"/>
    <property type="match status" value="1"/>
</dbReference>
<name>A0ABP7X7Y8_9GAMM</name>
<dbReference type="CDD" id="cd03228">
    <property type="entry name" value="ABCC_MRP_Like"/>
    <property type="match status" value="1"/>
</dbReference>
<gene>
    <name evidence="10" type="primary">pglK</name>
    <name evidence="10" type="ORF">GCM10022414_34500</name>
</gene>
<feature type="transmembrane region" description="Helical" evidence="7">
    <location>
        <begin position="267"/>
        <end position="284"/>
    </location>
</feature>
<keyword evidence="5 7" id="KW-1133">Transmembrane helix</keyword>
<feature type="transmembrane region" description="Helical" evidence="7">
    <location>
        <begin position="74"/>
        <end position="99"/>
    </location>
</feature>
<comment type="subcellular location">
    <subcellularLocation>
        <location evidence="1">Cell membrane</location>
        <topology evidence="1">Multi-pass membrane protein</topology>
    </subcellularLocation>
</comment>
<evidence type="ECO:0000256" key="7">
    <source>
        <dbReference type="SAM" id="Phobius"/>
    </source>
</evidence>
<keyword evidence="3" id="KW-0547">Nucleotide-binding</keyword>
<feature type="domain" description="ABC transmembrane type-1" evidence="9">
    <location>
        <begin position="21"/>
        <end position="323"/>
    </location>
</feature>
<evidence type="ECO:0000313" key="10">
    <source>
        <dbReference type="EMBL" id="GAA4105180.1"/>
    </source>
</evidence>
<dbReference type="Gene3D" id="3.40.50.300">
    <property type="entry name" value="P-loop containing nucleotide triphosphate hydrolases"/>
    <property type="match status" value="1"/>
</dbReference>
<dbReference type="InterPro" id="IPR003439">
    <property type="entry name" value="ABC_transporter-like_ATP-bd"/>
</dbReference>
<accession>A0ABP7X7Y8</accession>
<proteinExistence type="predicted"/>
<sequence length="571" mass="63021">MLAEIKSAFALLSSKQQREYWQVAILLTLTSIADMVGIAAIIPAITALIDYEGAVKKGYLNTLFNFLGQPEKSLFLIIVTGGAIAFIWGAAIFSTLGIFARQRYIRRISADMSTRAFGFYMNQSIEAFYDRPASEFMRNVNGVSERIATGIIDASFVIISRSIQLIVIAALLMAFDIRITIFIVLSIAVAYFLIYSLIKRALQRMSGDNFESQRQLNQMISGSFADYRNIHIDGKIKKFSAHFHEIKSKASKKTANIEILGTVPRSFIEILGMSLLLIAAYQLGNTASDSHQLITTISLFAVAAYKILPSAQQIYHAVSKITGALVVFQKVKEEWQGLDKQTVRNALEFSDLTPNRIEVRDLCYSNNNKDWVINSLNAVITLEGIVRISGPSGSGKTTLVEILAGLRAPQRGLVFVDGEDLANISKDKWWSSIAYVNQSGHLMAGSIIENVTAWSNSKDSQRYELISTICGLDQLPSDVITEGGSNLSGGQKCRVLLARALYKRSKIVFLDETLSALDVPTAQEIISSIQEHFPERCLIIVSHRDAELPSDYQSIDISVRDRGLATASGEA</sequence>
<dbReference type="SUPFAM" id="SSF52540">
    <property type="entry name" value="P-loop containing nucleoside triphosphate hydrolases"/>
    <property type="match status" value="1"/>
</dbReference>
<dbReference type="Pfam" id="PF00664">
    <property type="entry name" value="ABC_membrane"/>
    <property type="match status" value="1"/>
</dbReference>
<evidence type="ECO:0000256" key="3">
    <source>
        <dbReference type="ARBA" id="ARBA00022741"/>
    </source>
</evidence>
<reference evidence="11" key="1">
    <citation type="journal article" date="2019" name="Int. J. Syst. Evol. Microbiol.">
        <title>The Global Catalogue of Microorganisms (GCM) 10K type strain sequencing project: providing services to taxonomists for standard genome sequencing and annotation.</title>
        <authorList>
            <consortium name="The Broad Institute Genomics Platform"/>
            <consortium name="The Broad Institute Genome Sequencing Center for Infectious Disease"/>
            <person name="Wu L."/>
            <person name="Ma J."/>
        </authorList>
    </citation>
    <scope>NUCLEOTIDE SEQUENCE [LARGE SCALE GENOMIC DNA]</scope>
    <source>
        <strain evidence="11">JCM 17304</strain>
    </source>
</reference>
<evidence type="ECO:0000256" key="2">
    <source>
        <dbReference type="ARBA" id="ARBA00022692"/>
    </source>
</evidence>
<evidence type="ECO:0000256" key="6">
    <source>
        <dbReference type="ARBA" id="ARBA00023136"/>
    </source>
</evidence>
<dbReference type="EMBL" id="BAABDM010000011">
    <property type="protein sequence ID" value="GAA4105180.1"/>
    <property type="molecule type" value="Genomic_DNA"/>
</dbReference>
<dbReference type="InterPro" id="IPR003593">
    <property type="entry name" value="AAA+_ATPase"/>
</dbReference>
<evidence type="ECO:0000256" key="5">
    <source>
        <dbReference type="ARBA" id="ARBA00022989"/>
    </source>
</evidence>
<feature type="transmembrane region" description="Helical" evidence="7">
    <location>
        <begin position="179"/>
        <end position="198"/>
    </location>
</feature>
<keyword evidence="6 7" id="KW-0472">Membrane</keyword>
<feature type="transmembrane region" description="Helical" evidence="7">
    <location>
        <begin position="147"/>
        <end position="173"/>
    </location>
</feature>
<evidence type="ECO:0000259" key="8">
    <source>
        <dbReference type="PROSITE" id="PS50893"/>
    </source>
</evidence>
<evidence type="ECO:0000313" key="11">
    <source>
        <dbReference type="Proteomes" id="UP001500392"/>
    </source>
</evidence>
<dbReference type="PROSITE" id="PS50929">
    <property type="entry name" value="ABC_TM1F"/>
    <property type="match status" value="1"/>
</dbReference>
<evidence type="ECO:0000259" key="9">
    <source>
        <dbReference type="PROSITE" id="PS50929"/>
    </source>
</evidence>